<feature type="region of interest" description="Disordered" evidence="1">
    <location>
        <begin position="1"/>
        <end position="45"/>
    </location>
</feature>
<name>S8B2T0_PENO1</name>
<sequence>MSFRDRVKRVFRRPSAGKTEKHGRPKVEYYRRGEIPPSKFKGPFDKEHQRRLAAWSFDGAMADRPRPSDLSLSPCATYDLPPNDSLGPLDPLDSDEYDLSPDVPIDPGLTDADADASGPDVMLASLDLSRPTVGSQSSTAVNSNSESYSGSLMTLLPDDHPVHFADPSDDPIALLKESIRYTSPIVRAMSPAASPYPISPRGKSKGLPFSPEDLTRALIAVQVCA</sequence>
<organism evidence="2 3">
    <name type="scientific">Penicillium oxalicum (strain 114-2 / CGMCC 5302)</name>
    <name type="common">Penicillium decumbens</name>
    <dbReference type="NCBI Taxonomy" id="933388"/>
    <lineage>
        <taxon>Eukaryota</taxon>
        <taxon>Fungi</taxon>
        <taxon>Dikarya</taxon>
        <taxon>Ascomycota</taxon>
        <taxon>Pezizomycotina</taxon>
        <taxon>Eurotiomycetes</taxon>
        <taxon>Eurotiomycetidae</taxon>
        <taxon>Eurotiales</taxon>
        <taxon>Aspergillaceae</taxon>
        <taxon>Penicillium</taxon>
    </lineage>
</organism>
<keyword evidence="3" id="KW-1185">Reference proteome</keyword>
<accession>S8B2T0</accession>
<evidence type="ECO:0000313" key="3">
    <source>
        <dbReference type="Proteomes" id="UP000019376"/>
    </source>
</evidence>
<dbReference type="HOGENOM" id="CLU_1230293_0_0_1"/>
<feature type="compositionally biased region" description="Basic residues" evidence="1">
    <location>
        <begin position="1"/>
        <end position="12"/>
    </location>
</feature>
<dbReference type="PhylomeDB" id="S8B2T0"/>
<dbReference type="OrthoDB" id="5408144at2759"/>
<feature type="region of interest" description="Disordered" evidence="1">
    <location>
        <begin position="63"/>
        <end position="117"/>
    </location>
</feature>
<dbReference type="eggNOG" id="ENOG502RA9F">
    <property type="taxonomic scope" value="Eukaryota"/>
</dbReference>
<feature type="compositionally biased region" description="Low complexity" evidence="1">
    <location>
        <begin position="79"/>
        <end position="91"/>
    </location>
</feature>
<dbReference type="Proteomes" id="UP000019376">
    <property type="component" value="Unassembled WGS sequence"/>
</dbReference>
<evidence type="ECO:0000256" key="1">
    <source>
        <dbReference type="SAM" id="MobiDB-lite"/>
    </source>
</evidence>
<dbReference type="AlphaFoldDB" id="S8B2T0"/>
<feature type="compositionally biased region" description="Basic and acidic residues" evidence="1">
    <location>
        <begin position="18"/>
        <end position="34"/>
    </location>
</feature>
<protein>
    <submittedName>
        <fullName evidence="2">Uncharacterized protein</fullName>
    </submittedName>
</protein>
<proteinExistence type="predicted"/>
<dbReference type="EMBL" id="KB644415">
    <property type="protein sequence ID" value="EPS33143.1"/>
    <property type="molecule type" value="Genomic_DNA"/>
</dbReference>
<gene>
    <name evidence="2" type="ORF">PDE_08105</name>
</gene>
<reference evidence="2 3" key="1">
    <citation type="journal article" date="2013" name="PLoS ONE">
        <title>Genomic and secretomic analyses reveal unique features of the lignocellulolytic enzyme system of Penicillium decumbens.</title>
        <authorList>
            <person name="Liu G."/>
            <person name="Zhang L."/>
            <person name="Wei X."/>
            <person name="Zou G."/>
            <person name="Qin Y."/>
            <person name="Ma L."/>
            <person name="Li J."/>
            <person name="Zheng H."/>
            <person name="Wang S."/>
            <person name="Wang C."/>
            <person name="Xun L."/>
            <person name="Zhao G.-P."/>
            <person name="Zhou Z."/>
            <person name="Qu Y."/>
        </authorList>
    </citation>
    <scope>NUCLEOTIDE SEQUENCE [LARGE SCALE GENOMIC DNA]</scope>
    <source>
        <strain evidence="3">114-2 / CGMCC 5302</strain>
    </source>
</reference>
<evidence type="ECO:0000313" key="2">
    <source>
        <dbReference type="EMBL" id="EPS33143.1"/>
    </source>
</evidence>